<dbReference type="InterPro" id="IPR008183">
    <property type="entry name" value="Aldose_1/G6P_1-epimerase"/>
</dbReference>
<evidence type="ECO:0000313" key="2">
    <source>
        <dbReference type="Proteomes" id="UP000286931"/>
    </source>
</evidence>
<dbReference type="GO" id="GO:0005975">
    <property type="term" value="P:carbohydrate metabolic process"/>
    <property type="evidence" value="ECO:0007669"/>
    <property type="project" value="InterPro"/>
</dbReference>
<reference evidence="1 2" key="1">
    <citation type="submission" date="2018-12" db="EMBL/GenBank/DDBJ databases">
        <title>Draft genome sequence of Embleya hyalina NBRC 13850T.</title>
        <authorList>
            <person name="Komaki H."/>
            <person name="Hosoyama A."/>
            <person name="Kimura A."/>
            <person name="Ichikawa N."/>
            <person name="Tamura T."/>
        </authorList>
    </citation>
    <scope>NUCLEOTIDE SEQUENCE [LARGE SCALE GENOMIC DNA]</scope>
    <source>
        <strain evidence="1 2">NBRC 13850</strain>
    </source>
</reference>
<dbReference type="Proteomes" id="UP000286931">
    <property type="component" value="Unassembled WGS sequence"/>
</dbReference>
<proteinExistence type="predicted"/>
<dbReference type="Pfam" id="PF01263">
    <property type="entry name" value="Aldose_epim"/>
    <property type="match status" value="1"/>
</dbReference>
<dbReference type="InterPro" id="IPR014718">
    <property type="entry name" value="GH-type_carb-bd"/>
</dbReference>
<dbReference type="SUPFAM" id="SSF74650">
    <property type="entry name" value="Galactose mutarotase-like"/>
    <property type="match status" value="1"/>
</dbReference>
<keyword evidence="2" id="KW-1185">Reference proteome</keyword>
<dbReference type="OrthoDB" id="4739604at2"/>
<dbReference type="Gene3D" id="2.70.98.10">
    <property type="match status" value="1"/>
</dbReference>
<comment type="caution">
    <text evidence="1">The sequence shown here is derived from an EMBL/GenBank/DDBJ whole genome shotgun (WGS) entry which is preliminary data.</text>
</comment>
<organism evidence="1 2">
    <name type="scientific">Embleya hyalina</name>
    <dbReference type="NCBI Taxonomy" id="516124"/>
    <lineage>
        <taxon>Bacteria</taxon>
        <taxon>Bacillati</taxon>
        <taxon>Actinomycetota</taxon>
        <taxon>Actinomycetes</taxon>
        <taxon>Kitasatosporales</taxon>
        <taxon>Streptomycetaceae</taxon>
        <taxon>Embleya</taxon>
    </lineage>
</organism>
<sequence length="270" mass="29421">MIDGEVWLRSEGAEARILPDAGCRLGSLRARGLELLRTEGERPEEWGSYPMVPWVGRMGGARFEFAGAVHEFPADAPPHALHGLGYRAAWKQVAGDAGSAAFELALADPWPFAGRVEQTFTIRPDGLTTVLRIESDAEAFPAQAGWHPWFRRRLAVGEPLELSFEPAWQEERGPDHLPTGRRIPVAPGPRDDCYGTPGGLDATLLWPGALRLRMTSDCAYTVVYDMPVDHVCVEPETGPPNGLTAPATHLVRPGEPLIATTTWTWTSVGA</sequence>
<dbReference type="GO" id="GO:0016853">
    <property type="term" value="F:isomerase activity"/>
    <property type="evidence" value="ECO:0007669"/>
    <property type="project" value="InterPro"/>
</dbReference>
<protein>
    <submittedName>
        <fullName evidence="1">Aldose 1-epimerase</fullName>
    </submittedName>
</protein>
<name>A0A401Z0S1_9ACTN</name>
<dbReference type="GO" id="GO:0030246">
    <property type="term" value="F:carbohydrate binding"/>
    <property type="evidence" value="ECO:0007669"/>
    <property type="project" value="InterPro"/>
</dbReference>
<gene>
    <name evidence="1" type="ORF">EHYA_08091</name>
</gene>
<evidence type="ECO:0000313" key="1">
    <source>
        <dbReference type="EMBL" id="GCE00366.1"/>
    </source>
</evidence>
<dbReference type="RefSeq" id="WP_126642099.1">
    <property type="nucleotide sequence ID" value="NZ_BIFH01000039.1"/>
</dbReference>
<dbReference type="AlphaFoldDB" id="A0A401Z0S1"/>
<accession>A0A401Z0S1</accession>
<dbReference type="EMBL" id="BIFH01000039">
    <property type="protein sequence ID" value="GCE00366.1"/>
    <property type="molecule type" value="Genomic_DNA"/>
</dbReference>
<dbReference type="InterPro" id="IPR011013">
    <property type="entry name" value="Gal_mutarotase_sf_dom"/>
</dbReference>